<feature type="domain" description="Alpha/beta hydrolase fold-3" evidence="2">
    <location>
        <begin position="34"/>
        <end position="76"/>
    </location>
</feature>
<dbReference type="Proteomes" id="UP000275048">
    <property type="component" value="Unassembled WGS sequence"/>
</dbReference>
<dbReference type="InterPro" id="IPR013094">
    <property type="entry name" value="AB_hydrolase_3"/>
</dbReference>
<reference evidence="3 4" key="1">
    <citation type="submission" date="2018-10" db="EMBL/GenBank/DDBJ databases">
        <title>Isolation, diversity and antibacterial activity of antinobacteria from the wheat rhizosphere soil.</title>
        <authorList>
            <person name="Sun T."/>
        </authorList>
    </citation>
    <scope>NUCLEOTIDE SEQUENCE [LARGE SCALE GENOMIC DNA]</scope>
    <source>
        <strain evidence="3 4">SJ-23</strain>
    </source>
</reference>
<dbReference type="SUPFAM" id="SSF53474">
    <property type="entry name" value="alpha/beta-Hydrolases"/>
    <property type="match status" value="1"/>
</dbReference>
<gene>
    <name evidence="3" type="ORF">EDM22_06235</name>
</gene>
<dbReference type="AlphaFoldDB" id="A0A3M8AHB2"/>
<dbReference type="OrthoDB" id="3181909at2"/>
<dbReference type="PANTHER" id="PTHR48081">
    <property type="entry name" value="AB HYDROLASE SUPERFAMILY PROTEIN C4A8.06C"/>
    <property type="match status" value="1"/>
</dbReference>
<organism evidence="3 4">
    <name type="scientific">Agromyces tardus</name>
    <dbReference type="NCBI Taxonomy" id="2583849"/>
    <lineage>
        <taxon>Bacteria</taxon>
        <taxon>Bacillati</taxon>
        <taxon>Actinomycetota</taxon>
        <taxon>Actinomycetes</taxon>
        <taxon>Micrococcales</taxon>
        <taxon>Microbacteriaceae</taxon>
        <taxon>Agromyces</taxon>
    </lineage>
</organism>
<accession>A0A3M8AHB2</accession>
<dbReference type="GO" id="GO:0016787">
    <property type="term" value="F:hydrolase activity"/>
    <property type="evidence" value="ECO:0007669"/>
    <property type="project" value="UniProtKB-KW"/>
</dbReference>
<dbReference type="EMBL" id="RHHB01000007">
    <property type="protein sequence ID" value="RNB50604.1"/>
    <property type="molecule type" value="Genomic_DNA"/>
</dbReference>
<dbReference type="InterPro" id="IPR029058">
    <property type="entry name" value="AB_hydrolase_fold"/>
</dbReference>
<dbReference type="Pfam" id="PF07859">
    <property type="entry name" value="Abhydrolase_3"/>
    <property type="match status" value="2"/>
</dbReference>
<comment type="caution">
    <text evidence="3">The sequence shown here is derived from an EMBL/GenBank/DDBJ whole genome shotgun (WGS) entry which is preliminary data.</text>
</comment>
<dbReference type="Gene3D" id="3.40.50.1820">
    <property type="entry name" value="alpha/beta hydrolase"/>
    <property type="match status" value="1"/>
</dbReference>
<dbReference type="PANTHER" id="PTHR48081:SF8">
    <property type="entry name" value="ALPHA_BETA HYDROLASE FOLD-3 DOMAIN-CONTAINING PROTEIN-RELATED"/>
    <property type="match status" value="1"/>
</dbReference>
<protein>
    <submittedName>
        <fullName evidence="3">Alpha/beta hydrolase</fullName>
    </submittedName>
</protein>
<keyword evidence="1 3" id="KW-0378">Hydrolase</keyword>
<name>A0A3M8AHB2_9MICO</name>
<evidence type="ECO:0000313" key="4">
    <source>
        <dbReference type="Proteomes" id="UP000275048"/>
    </source>
</evidence>
<dbReference type="RefSeq" id="WP_122936205.1">
    <property type="nucleotide sequence ID" value="NZ_JBHSNT010000068.1"/>
</dbReference>
<dbReference type="InterPro" id="IPR019826">
    <property type="entry name" value="Carboxylesterase_B_AS"/>
</dbReference>
<evidence type="ECO:0000313" key="3">
    <source>
        <dbReference type="EMBL" id="RNB50604.1"/>
    </source>
</evidence>
<dbReference type="PROSITE" id="PS00122">
    <property type="entry name" value="CARBOXYLESTERASE_B_1"/>
    <property type="match status" value="1"/>
</dbReference>
<keyword evidence="4" id="KW-1185">Reference proteome</keyword>
<evidence type="ECO:0000259" key="2">
    <source>
        <dbReference type="Pfam" id="PF07859"/>
    </source>
</evidence>
<feature type="domain" description="Alpha/beta hydrolase fold-3" evidence="2">
    <location>
        <begin position="108"/>
        <end position="276"/>
    </location>
</feature>
<dbReference type="InterPro" id="IPR050300">
    <property type="entry name" value="GDXG_lipolytic_enzyme"/>
</dbReference>
<evidence type="ECO:0000256" key="1">
    <source>
        <dbReference type="ARBA" id="ARBA00022801"/>
    </source>
</evidence>
<sequence>MADTLHVRDVELSAAEHEFRLRVYPAAEPDGTVLVWLHGGAFMFGDLEMPEADETARQLARRGTTVISVDYTLASTDAVTALPAFEPVDGMPAPDQLAASFGVDRERAPYPVASLQVVAAFDWAREHAAEFGGLADAVALGGASAGGNLAAGAALRLRDRGGAQPLAQVLIYPVLHAVLPEPDEELTAILAQLPPGLRFPPEATRAINANYLGGASPDEVYAFPGGHDVRGAAAALIVASEGDELRPSAEAYVGDLARGGVDVEYVNERGAIHGFLNLVGSPAAARTADRVSRFLLERAGRDVA</sequence>
<proteinExistence type="predicted"/>